<proteinExistence type="predicted"/>
<dbReference type="STRING" id="1434072.SAMN05216210_1376"/>
<protein>
    <submittedName>
        <fullName evidence="3">Putative toxin-antitoxin system antitoxin component, TIGR02293 family</fullName>
    </submittedName>
</protein>
<reference evidence="4" key="1">
    <citation type="submission" date="2016-10" db="EMBL/GenBank/DDBJ databases">
        <authorList>
            <person name="Varghese N."/>
            <person name="Submissions S."/>
        </authorList>
    </citation>
    <scope>NUCLEOTIDE SEQUENCE [LARGE SCALE GENOMIC DNA]</scope>
    <source>
        <strain evidence="4">CECT 8338</strain>
    </source>
</reference>
<sequence length="150" mass="16457">MASAVIKRFTPSRRTDDSLWDEIGLPSRGEALYRVVRDGLRYSTFCQIAELAGTDSKLLAEILDISPTTAHRRAKAGRFSPHESDRIIRFAQALAAAVKLFEGDRVQARSWMQAPVKGLGNKPPVDMLATSVEAEAVLDLIGRLEHGIVA</sequence>
<evidence type="ECO:0000259" key="2">
    <source>
        <dbReference type="Pfam" id="PF20432"/>
    </source>
</evidence>
<gene>
    <name evidence="3" type="ORF">SAMN05216210_1376</name>
</gene>
<evidence type="ECO:0000313" key="3">
    <source>
        <dbReference type="EMBL" id="SDU03746.1"/>
    </source>
</evidence>
<dbReference type="InterPro" id="IPR024467">
    <property type="entry name" value="Xre/MbcA/ParS-like_toxin-bd"/>
</dbReference>
<dbReference type="InterPro" id="IPR046847">
    <property type="entry name" value="Xre-like_HTH"/>
</dbReference>
<dbReference type="RefSeq" id="WP_092385417.1">
    <property type="nucleotide sequence ID" value="NZ_LT629787.1"/>
</dbReference>
<dbReference type="InterPro" id="IPR011979">
    <property type="entry name" value="Antitox_Xre"/>
</dbReference>
<dbReference type="GO" id="GO:0003677">
    <property type="term" value="F:DNA binding"/>
    <property type="evidence" value="ECO:0007669"/>
    <property type="project" value="InterPro"/>
</dbReference>
<dbReference type="EMBL" id="LT629787">
    <property type="protein sequence ID" value="SDU03746.1"/>
    <property type="molecule type" value="Genomic_DNA"/>
</dbReference>
<name>A0A1H2F8M5_9GAMM</name>
<dbReference type="OrthoDB" id="8595277at2"/>
<dbReference type="Pfam" id="PF20432">
    <property type="entry name" value="Xre-like-HTH"/>
    <property type="match status" value="1"/>
</dbReference>
<dbReference type="AlphaFoldDB" id="A0A1H2F8M5"/>
<feature type="domain" description="Antitoxin Xre-like helix-turn-helix" evidence="2">
    <location>
        <begin position="32"/>
        <end position="91"/>
    </location>
</feature>
<dbReference type="NCBIfam" id="TIGR02293">
    <property type="entry name" value="TAS_TIGR02293"/>
    <property type="match status" value="1"/>
</dbReference>
<keyword evidence="4" id="KW-1185">Reference proteome</keyword>
<accession>A0A1H2F8M5</accession>
<evidence type="ECO:0000259" key="1">
    <source>
        <dbReference type="Pfam" id="PF09722"/>
    </source>
</evidence>
<evidence type="ECO:0000313" key="4">
    <source>
        <dbReference type="Proteomes" id="UP000243924"/>
    </source>
</evidence>
<organism evidence="3 4">
    <name type="scientific">Halopseudomonas salegens</name>
    <dbReference type="NCBI Taxonomy" id="1434072"/>
    <lineage>
        <taxon>Bacteria</taxon>
        <taxon>Pseudomonadati</taxon>
        <taxon>Pseudomonadota</taxon>
        <taxon>Gammaproteobacteria</taxon>
        <taxon>Pseudomonadales</taxon>
        <taxon>Pseudomonadaceae</taxon>
        <taxon>Halopseudomonas</taxon>
    </lineage>
</organism>
<feature type="domain" description="Antitoxin Xre/MbcA/ParS-like toxin-binding" evidence="1">
    <location>
        <begin position="96"/>
        <end position="147"/>
    </location>
</feature>
<dbReference type="Proteomes" id="UP000243924">
    <property type="component" value="Chromosome I"/>
</dbReference>
<dbReference type="Pfam" id="PF09722">
    <property type="entry name" value="Xre_MbcA_ParS_C"/>
    <property type="match status" value="1"/>
</dbReference>